<evidence type="ECO:0000313" key="2">
    <source>
        <dbReference type="EMBL" id="GAG72781.1"/>
    </source>
</evidence>
<accession>X1BKY5</accession>
<dbReference type="PROSITE" id="PS51154">
    <property type="entry name" value="MACRO"/>
    <property type="match status" value="1"/>
</dbReference>
<protein>
    <recommendedName>
        <fullName evidence="1">Macro domain-containing protein</fullName>
    </recommendedName>
</protein>
<proteinExistence type="predicted"/>
<dbReference type="InterPro" id="IPR002589">
    <property type="entry name" value="Macro_dom"/>
</dbReference>
<organism evidence="2">
    <name type="scientific">marine sediment metagenome</name>
    <dbReference type="NCBI Taxonomy" id="412755"/>
    <lineage>
        <taxon>unclassified sequences</taxon>
        <taxon>metagenomes</taxon>
        <taxon>ecological metagenomes</taxon>
    </lineage>
</organism>
<dbReference type="Gene3D" id="3.40.220.10">
    <property type="entry name" value="Leucine Aminopeptidase, subunit E, domain 1"/>
    <property type="match status" value="1"/>
</dbReference>
<dbReference type="Pfam" id="PF01661">
    <property type="entry name" value="Macro"/>
    <property type="match status" value="1"/>
</dbReference>
<gene>
    <name evidence="2" type="ORF">S01H4_09012</name>
</gene>
<sequence>MNAANKYLQHGGGIAGQMVRRGGEIIQEESNKLSPIKTGEAVITSAGILPARFVIHAVGPKMGEGGVKI</sequence>
<feature type="domain" description="Macro" evidence="1">
    <location>
        <begin position="1"/>
        <end position="69"/>
    </location>
</feature>
<dbReference type="SUPFAM" id="SSF52949">
    <property type="entry name" value="Macro domain-like"/>
    <property type="match status" value="1"/>
</dbReference>
<name>X1BKY5_9ZZZZ</name>
<reference evidence="2" key="1">
    <citation type="journal article" date="2014" name="Front. Microbiol.">
        <title>High frequency of phylogenetically diverse reductive dehalogenase-homologous genes in deep subseafloor sedimentary metagenomes.</title>
        <authorList>
            <person name="Kawai M."/>
            <person name="Futagami T."/>
            <person name="Toyoda A."/>
            <person name="Takaki Y."/>
            <person name="Nishi S."/>
            <person name="Hori S."/>
            <person name="Arai W."/>
            <person name="Tsubouchi T."/>
            <person name="Morono Y."/>
            <person name="Uchiyama I."/>
            <person name="Ito T."/>
            <person name="Fujiyama A."/>
            <person name="Inagaki F."/>
            <person name="Takami H."/>
        </authorList>
    </citation>
    <scope>NUCLEOTIDE SEQUENCE</scope>
    <source>
        <strain evidence="2">Expedition CK06-06</strain>
    </source>
</reference>
<dbReference type="InterPro" id="IPR043472">
    <property type="entry name" value="Macro_dom-like"/>
</dbReference>
<dbReference type="PANTHER" id="PTHR11106:SF111">
    <property type="entry name" value="MACRO DOMAIN-CONTAINING PROTEIN"/>
    <property type="match status" value="1"/>
</dbReference>
<dbReference type="PANTHER" id="PTHR11106">
    <property type="entry name" value="GANGLIOSIDE INDUCED DIFFERENTIATION ASSOCIATED PROTEIN 2-RELATED"/>
    <property type="match status" value="1"/>
</dbReference>
<dbReference type="EMBL" id="BART01003185">
    <property type="protein sequence ID" value="GAG72781.1"/>
    <property type="molecule type" value="Genomic_DNA"/>
</dbReference>
<comment type="caution">
    <text evidence="2">The sequence shown here is derived from an EMBL/GenBank/DDBJ whole genome shotgun (WGS) entry which is preliminary data.</text>
</comment>
<dbReference type="AlphaFoldDB" id="X1BKY5"/>
<evidence type="ECO:0000259" key="1">
    <source>
        <dbReference type="PROSITE" id="PS51154"/>
    </source>
</evidence>